<dbReference type="InterPro" id="IPR036961">
    <property type="entry name" value="Kinesin_motor_dom_sf"/>
</dbReference>
<dbReference type="InterPro" id="IPR027417">
    <property type="entry name" value="P-loop_NTPase"/>
</dbReference>
<keyword evidence="4 6" id="KW-0505">Motor protein</keyword>
<name>A0A1V9YXX3_9STRA</name>
<keyword evidence="10" id="KW-1185">Reference proteome</keyword>
<feature type="domain" description="Myosin motor" evidence="8">
    <location>
        <begin position="101"/>
        <end position="271"/>
    </location>
</feature>
<comment type="caution">
    <text evidence="9">The sequence shown here is derived from an EMBL/GenBank/DDBJ whole genome shotgun (WGS) entry which is preliminary data.</text>
</comment>
<dbReference type="STRING" id="74557.A0A1V9YXX3"/>
<dbReference type="EMBL" id="JNBS01002535">
    <property type="protein sequence ID" value="OQR90483.1"/>
    <property type="molecule type" value="Genomic_DNA"/>
</dbReference>
<organism evidence="9 10">
    <name type="scientific">Thraustotheca clavata</name>
    <dbReference type="NCBI Taxonomy" id="74557"/>
    <lineage>
        <taxon>Eukaryota</taxon>
        <taxon>Sar</taxon>
        <taxon>Stramenopiles</taxon>
        <taxon>Oomycota</taxon>
        <taxon>Saprolegniomycetes</taxon>
        <taxon>Saprolegniales</taxon>
        <taxon>Achlyaceae</taxon>
        <taxon>Thraustotheca</taxon>
    </lineage>
</organism>
<dbReference type="PRINTS" id="PR00193">
    <property type="entry name" value="MYOSINHEAVY"/>
</dbReference>
<sequence length="271" mass="29848">MFGRSKVLEKKSSGGKGALGAKKATGDVSRKAVQAIGVDPALLQIGTKVWVPDSKELWRVGEVTALGENGVVDVFVPESLEEKHQQVFTTEMLGFDPSHLLDHADIAQMNNMHEAPLLNVLHRRYLKDAIYTFTTDILISVNPYKLIPLLYDVTGFMENFKSQMDCELKKPHLFTIAEKAYRDMRTARNGQTNPQSIIVSGESGAGKTEASKHIMKYLAVASKQAEGSTPKHDASLHEKIEECVLLSNHVLESFGNAKVCTCIGLLINIEL</sequence>
<dbReference type="PROSITE" id="PS51456">
    <property type="entry name" value="MYOSIN_MOTOR"/>
    <property type="match status" value="1"/>
</dbReference>
<dbReference type="AlphaFoldDB" id="A0A1V9YXX3"/>
<gene>
    <name evidence="9" type="ORF">THRCLA_22546</name>
</gene>
<evidence type="ECO:0000259" key="8">
    <source>
        <dbReference type="PROSITE" id="PS51456"/>
    </source>
</evidence>
<protein>
    <submittedName>
        <fullName evidence="9">Myosin</fullName>
    </submittedName>
</protein>
<keyword evidence="5 6" id="KW-0009">Actin-binding</keyword>
<reference evidence="9 10" key="1">
    <citation type="journal article" date="2014" name="Genome Biol. Evol.">
        <title>The secreted proteins of Achlya hypogyna and Thraustotheca clavata identify the ancestral oomycete secretome and reveal gene acquisitions by horizontal gene transfer.</title>
        <authorList>
            <person name="Misner I."/>
            <person name="Blouin N."/>
            <person name="Leonard G."/>
            <person name="Richards T.A."/>
            <person name="Lane C.E."/>
        </authorList>
    </citation>
    <scope>NUCLEOTIDE SEQUENCE [LARGE SCALE GENOMIC DNA]</scope>
    <source>
        <strain evidence="9 10">ATCC 34112</strain>
    </source>
</reference>
<evidence type="ECO:0000256" key="6">
    <source>
        <dbReference type="PROSITE-ProRule" id="PRU00782"/>
    </source>
</evidence>
<evidence type="ECO:0000256" key="4">
    <source>
        <dbReference type="ARBA" id="ARBA00023175"/>
    </source>
</evidence>
<proteinExistence type="inferred from homology"/>
<dbReference type="GO" id="GO:0051015">
    <property type="term" value="F:actin filament binding"/>
    <property type="evidence" value="ECO:0007669"/>
    <property type="project" value="TreeGrafter"/>
</dbReference>
<dbReference type="PANTHER" id="PTHR13140:SF845">
    <property type="entry name" value="MYOSIN-LIKE PROTEIN"/>
    <property type="match status" value="1"/>
</dbReference>
<dbReference type="SUPFAM" id="SSF52540">
    <property type="entry name" value="P-loop containing nucleoside triphosphate hydrolases"/>
    <property type="match status" value="1"/>
</dbReference>
<dbReference type="PANTHER" id="PTHR13140">
    <property type="entry name" value="MYOSIN"/>
    <property type="match status" value="1"/>
</dbReference>
<feature type="compositionally biased region" description="Basic and acidic residues" evidence="7">
    <location>
        <begin position="1"/>
        <end position="12"/>
    </location>
</feature>
<dbReference type="GO" id="GO:0016020">
    <property type="term" value="C:membrane"/>
    <property type="evidence" value="ECO:0007669"/>
    <property type="project" value="TreeGrafter"/>
</dbReference>
<evidence type="ECO:0000256" key="5">
    <source>
        <dbReference type="ARBA" id="ARBA00023203"/>
    </source>
</evidence>
<evidence type="ECO:0000313" key="10">
    <source>
        <dbReference type="Proteomes" id="UP000243217"/>
    </source>
</evidence>
<dbReference type="Pfam" id="PF00063">
    <property type="entry name" value="Myosin_head"/>
    <property type="match status" value="1"/>
</dbReference>
<dbReference type="GO" id="GO:0016459">
    <property type="term" value="C:myosin complex"/>
    <property type="evidence" value="ECO:0007669"/>
    <property type="project" value="UniProtKB-KW"/>
</dbReference>
<keyword evidence="3 6" id="KW-0518">Myosin</keyword>
<dbReference type="GO" id="GO:0005524">
    <property type="term" value="F:ATP binding"/>
    <property type="evidence" value="ECO:0007669"/>
    <property type="project" value="UniProtKB-UniRule"/>
</dbReference>
<evidence type="ECO:0000313" key="9">
    <source>
        <dbReference type="EMBL" id="OQR90483.1"/>
    </source>
</evidence>
<comment type="similarity">
    <text evidence="6">Belongs to the TRAFAC class myosin-kinesin ATPase superfamily. Myosin family.</text>
</comment>
<keyword evidence="2 6" id="KW-0067">ATP-binding</keyword>
<dbReference type="GO" id="GO:0000146">
    <property type="term" value="F:microfilament motor activity"/>
    <property type="evidence" value="ECO:0007669"/>
    <property type="project" value="TreeGrafter"/>
</dbReference>
<evidence type="ECO:0000256" key="1">
    <source>
        <dbReference type="ARBA" id="ARBA00022741"/>
    </source>
</evidence>
<comment type="caution">
    <text evidence="6">Lacks conserved residue(s) required for the propagation of feature annotation.</text>
</comment>
<keyword evidence="1 6" id="KW-0547">Nucleotide-binding</keyword>
<dbReference type="Gene3D" id="3.40.850.10">
    <property type="entry name" value="Kinesin motor domain"/>
    <property type="match status" value="1"/>
</dbReference>
<dbReference type="OrthoDB" id="62810at2759"/>
<evidence type="ECO:0000256" key="2">
    <source>
        <dbReference type="ARBA" id="ARBA00022840"/>
    </source>
</evidence>
<dbReference type="GO" id="GO:0007015">
    <property type="term" value="P:actin filament organization"/>
    <property type="evidence" value="ECO:0007669"/>
    <property type="project" value="TreeGrafter"/>
</dbReference>
<evidence type="ECO:0000256" key="3">
    <source>
        <dbReference type="ARBA" id="ARBA00023123"/>
    </source>
</evidence>
<accession>A0A1V9YXX3</accession>
<dbReference type="Proteomes" id="UP000243217">
    <property type="component" value="Unassembled WGS sequence"/>
</dbReference>
<dbReference type="InterPro" id="IPR001609">
    <property type="entry name" value="Myosin_head_motor_dom-like"/>
</dbReference>
<feature type="region of interest" description="Disordered" evidence="7">
    <location>
        <begin position="1"/>
        <end position="23"/>
    </location>
</feature>
<dbReference type="GO" id="GO:0005737">
    <property type="term" value="C:cytoplasm"/>
    <property type="evidence" value="ECO:0007669"/>
    <property type="project" value="TreeGrafter"/>
</dbReference>
<evidence type="ECO:0000256" key="7">
    <source>
        <dbReference type="SAM" id="MobiDB-lite"/>
    </source>
</evidence>
<feature type="binding site" evidence="6">
    <location>
        <begin position="201"/>
        <end position="208"/>
    </location>
    <ligand>
        <name>ATP</name>
        <dbReference type="ChEBI" id="CHEBI:30616"/>
    </ligand>
</feature>